<dbReference type="Pfam" id="PF03928">
    <property type="entry name" value="HbpS-like"/>
    <property type="match status" value="1"/>
</dbReference>
<dbReference type="SUPFAM" id="SSF143744">
    <property type="entry name" value="GlcG-like"/>
    <property type="match status" value="1"/>
</dbReference>
<dbReference type="NCBIfam" id="NF002696">
    <property type="entry name" value="PRK02487.1-5"/>
    <property type="match status" value="1"/>
</dbReference>
<dbReference type="RefSeq" id="WP_164611232.1">
    <property type="nucleotide sequence ID" value="NZ_JAAIKE010000002.1"/>
</dbReference>
<reference evidence="1 2" key="1">
    <citation type="submission" date="2020-02" db="EMBL/GenBank/DDBJ databases">
        <title>Rhodobacter algicola sp. nov., isolated from microalga culture.</title>
        <authorList>
            <person name="Park C.-Y."/>
        </authorList>
    </citation>
    <scope>NUCLEOTIDE SEQUENCE [LARGE SCALE GENOMIC DNA]</scope>
    <source>
        <strain evidence="1 2">ETT8</strain>
    </source>
</reference>
<evidence type="ECO:0000313" key="2">
    <source>
        <dbReference type="Proteomes" id="UP000481421"/>
    </source>
</evidence>
<dbReference type="PANTHER" id="PTHR28255:SF1">
    <property type="entry name" value="UPF0303 PROTEIN YBR137W"/>
    <property type="match status" value="1"/>
</dbReference>
<dbReference type="PIRSF" id="PIRSF008757">
    <property type="entry name" value="UCP008757"/>
    <property type="match status" value="1"/>
</dbReference>
<dbReference type="InterPro" id="IPR005624">
    <property type="entry name" value="PduO/GlcC-like"/>
</dbReference>
<dbReference type="EMBL" id="JAAIKE010000002">
    <property type="protein sequence ID" value="NEX46513.1"/>
    <property type="molecule type" value="Genomic_DNA"/>
</dbReference>
<dbReference type="AlphaFoldDB" id="A0A6B3RMV4"/>
<proteinExistence type="predicted"/>
<dbReference type="InterPro" id="IPR010371">
    <property type="entry name" value="YBR137W-like"/>
</dbReference>
<dbReference type="Proteomes" id="UP000481421">
    <property type="component" value="Unassembled WGS sequence"/>
</dbReference>
<accession>A0A6B3RMV4</accession>
<gene>
    <name evidence="1" type="ORF">G3572_09855</name>
</gene>
<keyword evidence="2" id="KW-1185">Reference proteome</keyword>
<dbReference type="PANTHER" id="PTHR28255">
    <property type="match status" value="1"/>
</dbReference>
<evidence type="ECO:0000313" key="1">
    <source>
        <dbReference type="EMBL" id="NEX46513.1"/>
    </source>
</evidence>
<name>A0A6B3RMV4_9RHOB</name>
<dbReference type="InterPro" id="IPR038084">
    <property type="entry name" value="PduO/GlcC-like_sf"/>
</dbReference>
<protein>
    <submittedName>
        <fullName evidence="1">Heme-degrading domain-containing protein</fullName>
    </submittedName>
</protein>
<comment type="caution">
    <text evidence="1">The sequence shown here is derived from an EMBL/GenBank/DDBJ whole genome shotgun (WGS) entry which is preliminary data.</text>
</comment>
<dbReference type="Gene3D" id="3.30.450.150">
    <property type="entry name" value="Haem-degrading domain"/>
    <property type="match status" value="1"/>
</dbReference>
<organism evidence="1 2">
    <name type="scientific">Pseudotabrizicola algicola</name>
    <dbReference type="NCBI Taxonomy" id="2709381"/>
    <lineage>
        <taxon>Bacteria</taxon>
        <taxon>Pseudomonadati</taxon>
        <taxon>Pseudomonadota</taxon>
        <taxon>Alphaproteobacteria</taxon>
        <taxon>Rhodobacterales</taxon>
        <taxon>Paracoccaceae</taxon>
        <taxon>Pseudotabrizicola</taxon>
    </lineage>
</organism>
<sequence length="156" mass="16434">MTDTDLLNQIIETEATLVFPHFDEMTALSIGQTLVADGLAKALPIVIDIRTPDATLFHAALPGSAPDNDEWARRKSNVTLRCHTSSYAVGLKCKIKGTAQAELGLPLADFAIHGGSVPVRLRGGRVVAAVTVSGLPQAEDHAMVIAALTAELARLA</sequence>